<organism evidence="2 3">
    <name type="scientific">Citrus x changshan-huyou</name>
    <dbReference type="NCBI Taxonomy" id="2935761"/>
    <lineage>
        <taxon>Eukaryota</taxon>
        <taxon>Viridiplantae</taxon>
        <taxon>Streptophyta</taxon>
        <taxon>Embryophyta</taxon>
        <taxon>Tracheophyta</taxon>
        <taxon>Spermatophyta</taxon>
        <taxon>Magnoliopsida</taxon>
        <taxon>eudicotyledons</taxon>
        <taxon>Gunneridae</taxon>
        <taxon>Pentapetalae</taxon>
        <taxon>rosids</taxon>
        <taxon>malvids</taxon>
        <taxon>Sapindales</taxon>
        <taxon>Rutaceae</taxon>
        <taxon>Aurantioideae</taxon>
        <taxon>Citrus</taxon>
    </lineage>
</organism>
<sequence length="89" mass="10294">MSSDSNLNKDKSWLDSLRLVLMQTIFLVEILSRFSIFMVFSFLEALLMEDLRNLAHGCDPRDDVTKMIEVDYASEYVKNLLVVLFKSPS</sequence>
<comment type="caution">
    <text evidence="2">The sequence shown here is derived from an EMBL/GenBank/DDBJ whole genome shotgun (WGS) entry which is preliminary data.</text>
</comment>
<proteinExistence type="predicted"/>
<evidence type="ECO:0000256" key="1">
    <source>
        <dbReference type="SAM" id="Phobius"/>
    </source>
</evidence>
<keyword evidence="1" id="KW-0472">Membrane</keyword>
<name>A0AAP0LY83_9ROSI</name>
<dbReference type="Proteomes" id="UP001428341">
    <property type="component" value="Unassembled WGS sequence"/>
</dbReference>
<evidence type="ECO:0000313" key="2">
    <source>
        <dbReference type="EMBL" id="KAK9192603.1"/>
    </source>
</evidence>
<keyword evidence="3" id="KW-1185">Reference proteome</keyword>
<feature type="transmembrane region" description="Helical" evidence="1">
    <location>
        <begin position="20"/>
        <end position="43"/>
    </location>
</feature>
<reference evidence="2 3" key="1">
    <citation type="submission" date="2024-05" db="EMBL/GenBank/DDBJ databases">
        <title>Haplotype-resolved chromosome-level genome assembly of Huyou (Citrus changshanensis).</title>
        <authorList>
            <person name="Miao C."/>
            <person name="Chen W."/>
            <person name="Wu Y."/>
            <person name="Wang L."/>
            <person name="Zhao S."/>
            <person name="Grierson D."/>
            <person name="Xu C."/>
            <person name="Chen K."/>
        </authorList>
    </citation>
    <scope>NUCLEOTIDE SEQUENCE [LARGE SCALE GENOMIC DNA]</scope>
    <source>
        <strain evidence="2">01-14</strain>
        <tissue evidence="2">Leaf</tissue>
    </source>
</reference>
<evidence type="ECO:0000313" key="3">
    <source>
        <dbReference type="Proteomes" id="UP001428341"/>
    </source>
</evidence>
<dbReference type="AlphaFoldDB" id="A0AAP0LY83"/>
<protein>
    <submittedName>
        <fullName evidence="2">Uncharacterized protein</fullName>
    </submittedName>
</protein>
<dbReference type="EMBL" id="JBCGBO010000006">
    <property type="protein sequence ID" value="KAK9192603.1"/>
    <property type="molecule type" value="Genomic_DNA"/>
</dbReference>
<gene>
    <name evidence="2" type="ORF">WN944_003296</name>
</gene>
<keyword evidence="1" id="KW-0812">Transmembrane</keyword>
<accession>A0AAP0LY83</accession>
<keyword evidence="1" id="KW-1133">Transmembrane helix</keyword>